<feature type="transmembrane region" description="Helical" evidence="7">
    <location>
        <begin position="35"/>
        <end position="65"/>
    </location>
</feature>
<dbReference type="PANTHER" id="PTHR30213:SF0">
    <property type="entry name" value="UPF0761 MEMBRANE PROTEIN YIHY"/>
    <property type="match status" value="1"/>
</dbReference>
<keyword evidence="11" id="KW-1185">Reference proteome</keyword>
<feature type="compositionally biased region" description="Basic and acidic residues" evidence="6">
    <location>
        <begin position="284"/>
        <end position="309"/>
    </location>
</feature>
<evidence type="ECO:0000313" key="11">
    <source>
        <dbReference type="Proteomes" id="UP000240624"/>
    </source>
</evidence>
<organism evidence="9 10">
    <name type="scientific">Limimaricola soesokkakensis</name>
    <dbReference type="NCBI Taxonomy" id="1343159"/>
    <lineage>
        <taxon>Bacteria</taxon>
        <taxon>Pseudomonadati</taxon>
        <taxon>Pseudomonadota</taxon>
        <taxon>Alphaproteobacteria</taxon>
        <taxon>Rhodobacterales</taxon>
        <taxon>Paracoccaceae</taxon>
        <taxon>Limimaricola</taxon>
    </lineage>
</organism>
<dbReference type="Proteomes" id="UP000240624">
    <property type="component" value="Unassembled WGS sequence"/>
</dbReference>
<dbReference type="RefSeq" id="WP_085897317.1">
    <property type="nucleotide sequence ID" value="NZ_FWFY01000010.1"/>
</dbReference>
<reference evidence="8 11" key="2">
    <citation type="submission" date="2018-03" db="EMBL/GenBank/DDBJ databases">
        <title>Genomic Encyclopedia of Archaeal and Bacterial Type Strains, Phase II (KMG-II): from individual species to whole genera.</title>
        <authorList>
            <person name="Goeker M."/>
        </authorList>
    </citation>
    <scope>NUCLEOTIDE SEQUENCE [LARGE SCALE GENOMIC DNA]</scope>
    <source>
        <strain evidence="8 11">DSM 29956</strain>
    </source>
</reference>
<name>A0A1X6ZUN3_9RHOB</name>
<reference evidence="9 10" key="1">
    <citation type="submission" date="2017-03" db="EMBL/GenBank/DDBJ databases">
        <authorList>
            <person name="Afonso C.L."/>
            <person name="Miller P.J."/>
            <person name="Scott M.A."/>
            <person name="Spackman E."/>
            <person name="Goraichik I."/>
            <person name="Dimitrov K.M."/>
            <person name="Suarez D.L."/>
            <person name="Swayne D.E."/>
        </authorList>
    </citation>
    <scope>NUCLEOTIDE SEQUENCE [LARGE SCALE GENOMIC DNA]</scope>
    <source>
        <strain evidence="9 10">CECT 8367</strain>
    </source>
</reference>
<feature type="region of interest" description="Disordered" evidence="6">
    <location>
        <begin position="284"/>
        <end position="316"/>
    </location>
</feature>
<dbReference type="OrthoDB" id="9781030at2"/>
<feature type="transmembrane region" description="Helical" evidence="7">
    <location>
        <begin position="255"/>
        <end position="277"/>
    </location>
</feature>
<dbReference type="NCBIfam" id="TIGR00765">
    <property type="entry name" value="yihY_not_rbn"/>
    <property type="match status" value="1"/>
</dbReference>
<dbReference type="PANTHER" id="PTHR30213">
    <property type="entry name" value="INNER MEMBRANE PROTEIN YHJD"/>
    <property type="match status" value="1"/>
</dbReference>
<evidence type="ECO:0000256" key="4">
    <source>
        <dbReference type="ARBA" id="ARBA00022989"/>
    </source>
</evidence>
<evidence type="ECO:0000313" key="8">
    <source>
        <dbReference type="EMBL" id="PSK82985.1"/>
    </source>
</evidence>
<dbReference type="EMBL" id="PYGB01000011">
    <property type="protein sequence ID" value="PSK82985.1"/>
    <property type="molecule type" value="Genomic_DNA"/>
</dbReference>
<sequence length="316" mass="33784">MAHAKNPDAHPGDINKPGWFATLKRVYSEIGDDHVSLIAAGCAFYGLLAIFPGIVAAMAIAGLFFEPSTVVDQLQALSGFLPQQAAEIVLSQAKEVAGSEEGGLGLAALFGILVAIYSASKGVQSLMEGLNVAFEAEESRGLVRFNLVKLALTLGMILGFLLIVAVAALLPAVLGVLPWGATTEWIINLVRWPVLLILVALGLAILYRYGPDRGDKKWRWITPGAGLACLLWLVGSIGFAFYVRNFGGYNETFGALGGVIVLLMWLWLSSFIVLMGAEFDSEMERQAKHDPQPEDAKNDPLMDDAKAEAGKPAAQS</sequence>
<dbReference type="PIRSF" id="PIRSF035875">
    <property type="entry name" value="RNase_BN"/>
    <property type="match status" value="1"/>
</dbReference>
<proteinExistence type="predicted"/>
<evidence type="ECO:0000256" key="5">
    <source>
        <dbReference type="ARBA" id="ARBA00023136"/>
    </source>
</evidence>
<gene>
    <name evidence="8" type="ORF">CLV79_111103</name>
    <name evidence="9" type="ORF">LOS8367_03000</name>
</gene>
<dbReference type="GO" id="GO:0005886">
    <property type="term" value="C:plasma membrane"/>
    <property type="evidence" value="ECO:0007669"/>
    <property type="project" value="UniProtKB-SubCell"/>
</dbReference>
<dbReference type="AlphaFoldDB" id="A0A1X6ZUN3"/>
<keyword evidence="4 7" id="KW-1133">Transmembrane helix</keyword>
<evidence type="ECO:0000256" key="2">
    <source>
        <dbReference type="ARBA" id="ARBA00022475"/>
    </source>
</evidence>
<keyword evidence="5 7" id="KW-0472">Membrane</keyword>
<feature type="transmembrane region" description="Helical" evidence="7">
    <location>
        <begin position="189"/>
        <end position="209"/>
    </location>
</feature>
<protein>
    <submittedName>
        <fullName evidence="8">Membrane protein</fullName>
    </submittedName>
</protein>
<keyword evidence="2" id="KW-1003">Cell membrane</keyword>
<comment type="subcellular location">
    <subcellularLocation>
        <location evidence="1">Cell membrane</location>
        <topology evidence="1">Multi-pass membrane protein</topology>
    </subcellularLocation>
</comment>
<evidence type="ECO:0000256" key="6">
    <source>
        <dbReference type="SAM" id="MobiDB-lite"/>
    </source>
</evidence>
<evidence type="ECO:0000313" key="9">
    <source>
        <dbReference type="EMBL" id="SLN61831.1"/>
    </source>
</evidence>
<dbReference type="EMBL" id="FWFY01000010">
    <property type="protein sequence ID" value="SLN61831.1"/>
    <property type="molecule type" value="Genomic_DNA"/>
</dbReference>
<dbReference type="Proteomes" id="UP000193495">
    <property type="component" value="Unassembled WGS sequence"/>
</dbReference>
<dbReference type="InterPro" id="IPR017039">
    <property type="entry name" value="Virul_fac_BrkB"/>
</dbReference>
<evidence type="ECO:0000256" key="7">
    <source>
        <dbReference type="SAM" id="Phobius"/>
    </source>
</evidence>
<evidence type="ECO:0000256" key="1">
    <source>
        <dbReference type="ARBA" id="ARBA00004651"/>
    </source>
</evidence>
<feature type="transmembrane region" description="Helical" evidence="7">
    <location>
        <begin position="221"/>
        <end position="243"/>
    </location>
</feature>
<feature type="transmembrane region" description="Helical" evidence="7">
    <location>
        <begin position="150"/>
        <end position="177"/>
    </location>
</feature>
<evidence type="ECO:0000313" key="10">
    <source>
        <dbReference type="Proteomes" id="UP000193495"/>
    </source>
</evidence>
<keyword evidence="3 7" id="KW-0812">Transmembrane</keyword>
<accession>A0A1X6ZUN3</accession>
<evidence type="ECO:0000256" key="3">
    <source>
        <dbReference type="ARBA" id="ARBA00022692"/>
    </source>
</evidence>
<dbReference type="Pfam" id="PF03631">
    <property type="entry name" value="Virul_fac_BrkB"/>
    <property type="match status" value="1"/>
</dbReference>